<feature type="region of interest" description="Disordered" evidence="2">
    <location>
        <begin position="196"/>
        <end position="240"/>
    </location>
</feature>
<feature type="domain" description="Zn(2)-C6 fungal-type" evidence="3">
    <location>
        <begin position="24"/>
        <end position="54"/>
    </location>
</feature>
<feature type="compositionally biased region" description="Polar residues" evidence="2">
    <location>
        <begin position="74"/>
        <end position="93"/>
    </location>
</feature>
<comment type="caution">
    <text evidence="4">The sequence shown here is derived from an EMBL/GenBank/DDBJ whole genome shotgun (WGS) entry which is preliminary data.</text>
</comment>
<evidence type="ECO:0000256" key="2">
    <source>
        <dbReference type="SAM" id="MobiDB-lite"/>
    </source>
</evidence>
<dbReference type="SUPFAM" id="SSF57701">
    <property type="entry name" value="Zn2/Cys6 DNA-binding domain"/>
    <property type="match status" value="1"/>
</dbReference>
<accession>A0ABR2JB80</accession>
<evidence type="ECO:0000259" key="3">
    <source>
        <dbReference type="PROSITE" id="PS50048"/>
    </source>
</evidence>
<dbReference type="Proteomes" id="UP001390339">
    <property type="component" value="Unassembled WGS sequence"/>
</dbReference>
<dbReference type="PANTHER" id="PTHR31668">
    <property type="entry name" value="GLUCOSE TRANSPORT TRANSCRIPTION REGULATOR RGT1-RELATED-RELATED"/>
    <property type="match status" value="1"/>
</dbReference>
<dbReference type="SMART" id="SM00066">
    <property type="entry name" value="GAL4"/>
    <property type="match status" value="1"/>
</dbReference>
<dbReference type="PROSITE" id="PS50048">
    <property type="entry name" value="ZN2_CY6_FUNGAL_2"/>
    <property type="match status" value="1"/>
</dbReference>
<feature type="compositionally biased region" description="Low complexity" evidence="2">
    <location>
        <begin position="205"/>
        <end position="214"/>
    </location>
</feature>
<feature type="compositionally biased region" description="Low complexity" evidence="2">
    <location>
        <begin position="222"/>
        <end position="240"/>
    </location>
</feature>
<evidence type="ECO:0000313" key="4">
    <source>
        <dbReference type="EMBL" id="KAK8874941.1"/>
    </source>
</evidence>
<name>A0ABR2JB80_9PEZI</name>
<protein>
    <submittedName>
        <fullName evidence="4">Lactose regulatory protein LAC9</fullName>
    </submittedName>
</protein>
<feature type="compositionally biased region" description="Low complexity" evidence="2">
    <location>
        <begin position="1"/>
        <end position="10"/>
    </location>
</feature>
<dbReference type="Pfam" id="PF00172">
    <property type="entry name" value="Zn_clus"/>
    <property type="match status" value="1"/>
</dbReference>
<dbReference type="Gene3D" id="4.10.240.10">
    <property type="entry name" value="Zn(2)-C6 fungal-type DNA-binding domain"/>
    <property type="match status" value="1"/>
</dbReference>
<keyword evidence="1" id="KW-0539">Nucleus</keyword>
<dbReference type="InterPro" id="IPR001138">
    <property type="entry name" value="Zn2Cys6_DnaBD"/>
</dbReference>
<proteinExistence type="predicted"/>
<reference evidence="4 5" key="1">
    <citation type="journal article" date="2024" name="IMA Fungus">
        <title>Apiospora arundinis, a panoply of carbohydrate-active enzymes and secondary metabolites.</title>
        <authorList>
            <person name="Sorensen T."/>
            <person name="Petersen C."/>
            <person name="Muurmann A.T."/>
            <person name="Christiansen J.V."/>
            <person name="Brundto M.L."/>
            <person name="Overgaard C.K."/>
            <person name="Boysen A.T."/>
            <person name="Wollenberg R.D."/>
            <person name="Larsen T.O."/>
            <person name="Sorensen J.L."/>
            <person name="Nielsen K.L."/>
            <person name="Sondergaard T.E."/>
        </authorList>
    </citation>
    <scope>NUCLEOTIDE SEQUENCE [LARGE SCALE GENOMIC DNA]</scope>
    <source>
        <strain evidence="4 5">AAU 773</strain>
    </source>
</reference>
<gene>
    <name evidence="4" type="ORF">PGQ11_005455</name>
</gene>
<evidence type="ECO:0000313" key="5">
    <source>
        <dbReference type="Proteomes" id="UP001390339"/>
    </source>
</evidence>
<dbReference type="CDD" id="cd00067">
    <property type="entry name" value="GAL4"/>
    <property type="match status" value="1"/>
</dbReference>
<keyword evidence="5" id="KW-1185">Reference proteome</keyword>
<sequence length="497" mass="53312">MMANMSSANAEMEDLNSAPKKHRACDECRSRKLACSKEADGCTRCKREGIACHYSPQKQMGRPRKRPREEQEASNDTSAGPTPNSDESPNKTPMFSVPPDTEDPGLAFLSFLSGGDTMFDTSLPPGLLDDMTLLPPYEDTGINNNNSGSDNKGLGQFGYMDMNYGQVDFGDAGVDQGPSLSPSSNLDPALISMAETPEGSVPNMSSGSSASAESSVHDHHSPPSVMTASHNSNNNNSGGSGSTAACACTANLYLALDSMQKLSNSVTEGIRQARVAAKTAYQVINCPVCSSASDHVLKSETELAQSISHPRAMQNFQNLMMLGTLIPSIAHAYERILGLVDKEAARALAERREIPFRMEGYGGLWGQLAADDCCGTQKLLEYRMMEPTIWRLTVRALLRVDVYGIAEPAPVDDPTSMGPDGRNSTMSMGMCHLGLKDLVIQMDLRSKARHAVIDPLVESGKCGGYSAVLTLHQPGETPTCQRIIALARQAIDNLVIA</sequence>
<dbReference type="PANTHER" id="PTHR31668:SF4">
    <property type="entry name" value="TRANSCRIPTIONAL ACTIVATOR PROTEIN DAL81"/>
    <property type="match status" value="1"/>
</dbReference>
<feature type="region of interest" description="Disordered" evidence="2">
    <location>
        <begin position="1"/>
        <end position="29"/>
    </location>
</feature>
<dbReference type="EMBL" id="JAPCWZ010000003">
    <property type="protein sequence ID" value="KAK8874941.1"/>
    <property type="molecule type" value="Genomic_DNA"/>
</dbReference>
<dbReference type="PROSITE" id="PS00463">
    <property type="entry name" value="ZN2_CY6_FUNGAL_1"/>
    <property type="match status" value="1"/>
</dbReference>
<dbReference type="InterPro" id="IPR050797">
    <property type="entry name" value="Carb_Metab_Trans_Reg"/>
</dbReference>
<evidence type="ECO:0000256" key="1">
    <source>
        <dbReference type="ARBA" id="ARBA00023242"/>
    </source>
</evidence>
<organism evidence="4 5">
    <name type="scientific">Apiospora arundinis</name>
    <dbReference type="NCBI Taxonomy" id="335852"/>
    <lineage>
        <taxon>Eukaryota</taxon>
        <taxon>Fungi</taxon>
        <taxon>Dikarya</taxon>
        <taxon>Ascomycota</taxon>
        <taxon>Pezizomycotina</taxon>
        <taxon>Sordariomycetes</taxon>
        <taxon>Xylariomycetidae</taxon>
        <taxon>Amphisphaeriales</taxon>
        <taxon>Apiosporaceae</taxon>
        <taxon>Apiospora</taxon>
    </lineage>
</organism>
<dbReference type="InterPro" id="IPR036864">
    <property type="entry name" value="Zn2-C6_fun-type_DNA-bd_sf"/>
</dbReference>
<feature type="region of interest" description="Disordered" evidence="2">
    <location>
        <begin position="53"/>
        <end position="102"/>
    </location>
</feature>